<evidence type="ECO:0000313" key="2">
    <source>
        <dbReference type="EMBL" id="KAJ3779974.1"/>
    </source>
</evidence>
<feature type="compositionally biased region" description="Basic and acidic residues" evidence="1">
    <location>
        <begin position="141"/>
        <end position="153"/>
    </location>
</feature>
<dbReference type="AlphaFoldDB" id="A0AA38NIZ9"/>
<feature type="region of interest" description="Disordered" evidence="1">
    <location>
        <begin position="190"/>
        <end position="302"/>
    </location>
</feature>
<name>A0AA38NIZ9_9AGAR</name>
<comment type="caution">
    <text evidence="2">The sequence shown here is derived from an EMBL/GenBank/DDBJ whole genome shotgun (WGS) entry which is preliminary data.</text>
</comment>
<feature type="compositionally biased region" description="Basic and acidic residues" evidence="1">
    <location>
        <begin position="117"/>
        <end position="132"/>
    </location>
</feature>
<dbReference type="Proteomes" id="UP001163798">
    <property type="component" value="Unassembled WGS sequence"/>
</dbReference>
<sequence length="302" mass="32987">MDLNNSDSEDNNNNDENQHEEGDEGVPASKSGKARQKQNLGKGVSVSHVQKTASWRATEEGSFDSKDSDTNDENQHSGEEDEGVRTSKSGKPCPKQDCQKGGSGSHVRQTAPLRTTKALDARIHASETRGGEGRASGLSAEEERVSRHEEEQRNGYKRVILRKRGNWIAGSRTYCDPHTYNSIALTKLNQSAEGEEGGEGEKRVGHNQSRKCHHSSDSEVDSGFNDAHRRRALDRLDRLSNGGGTGEVEMGKAEQWKGKRSGAGATEVPRKKTKLSGVDVEKGNRKGKITQVLEKGQRMAPS</sequence>
<accession>A0AA38NIZ9</accession>
<feature type="region of interest" description="Disordered" evidence="1">
    <location>
        <begin position="1"/>
        <end position="153"/>
    </location>
</feature>
<dbReference type="EMBL" id="MU794012">
    <property type="protein sequence ID" value="KAJ3779974.1"/>
    <property type="molecule type" value="Genomic_DNA"/>
</dbReference>
<reference evidence="2" key="1">
    <citation type="submission" date="2022-08" db="EMBL/GenBank/DDBJ databases">
        <authorList>
            <consortium name="DOE Joint Genome Institute"/>
            <person name="Min B."/>
            <person name="Riley R."/>
            <person name="Sierra-Patev S."/>
            <person name="Naranjo-Ortiz M."/>
            <person name="Looney B."/>
            <person name="Konkel Z."/>
            <person name="Slot J.C."/>
            <person name="Sakamoto Y."/>
            <person name="Steenwyk J.L."/>
            <person name="Rokas A."/>
            <person name="Carro J."/>
            <person name="Camarero S."/>
            <person name="Ferreira P."/>
            <person name="Molpeceres G."/>
            <person name="Ruiz-Duenas F.J."/>
            <person name="Serrano A."/>
            <person name="Henrissat B."/>
            <person name="Drula E."/>
            <person name="Hughes K.W."/>
            <person name="Mata J.L."/>
            <person name="Ishikawa N.K."/>
            <person name="Vargas-Isla R."/>
            <person name="Ushijima S."/>
            <person name="Smith C.A."/>
            <person name="Ahrendt S."/>
            <person name="Andreopoulos W."/>
            <person name="He G."/>
            <person name="Labutti K."/>
            <person name="Lipzen A."/>
            <person name="Ng V."/>
            <person name="Sandor L."/>
            <person name="Barry K."/>
            <person name="Martinez A.T."/>
            <person name="Xiao Y."/>
            <person name="Gibbons J.G."/>
            <person name="Terashima K."/>
            <person name="Hibbett D.S."/>
            <person name="Grigoriev I.V."/>
        </authorList>
    </citation>
    <scope>NUCLEOTIDE SEQUENCE</scope>
    <source>
        <strain evidence="2">TFB10291</strain>
    </source>
</reference>
<evidence type="ECO:0000256" key="1">
    <source>
        <dbReference type="SAM" id="MobiDB-lite"/>
    </source>
</evidence>
<organism evidence="2 3">
    <name type="scientific">Lentinula aff. detonsa</name>
    <dbReference type="NCBI Taxonomy" id="2804958"/>
    <lineage>
        <taxon>Eukaryota</taxon>
        <taxon>Fungi</taxon>
        <taxon>Dikarya</taxon>
        <taxon>Basidiomycota</taxon>
        <taxon>Agaricomycotina</taxon>
        <taxon>Agaricomycetes</taxon>
        <taxon>Agaricomycetidae</taxon>
        <taxon>Agaricales</taxon>
        <taxon>Marasmiineae</taxon>
        <taxon>Omphalotaceae</taxon>
        <taxon>Lentinula</taxon>
    </lineage>
</organism>
<gene>
    <name evidence="2" type="ORF">GGU10DRAFT_337566</name>
</gene>
<evidence type="ECO:0000313" key="3">
    <source>
        <dbReference type="Proteomes" id="UP001163798"/>
    </source>
</evidence>
<proteinExistence type="predicted"/>
<feature type="compositionally biased region" description="Basic and acidic residues" evidence="1">
    <location>
        <begin position="57"/>
        <end position="78"/>
    </location>
</feature>
<protein>
    <submittedName>
        <fullName evidence="2">Uncharacterized protein</fullName>
    </submittedName>
</protein>
<keyword evidence="3" id="KW-1185">Reference proteome</keyword>